<reference evidence="3" key="1">
    <citation type="journal article" date="2016" name="Nat. Commun.">
        <title>The channel catfish genome sequence provides insights into the evolution of scale formation in teleosts.</title>
        <authorList>
            <person name="Liu Z."/>
            <person name="Liu S."/>
            <person name="Yao J."/>
            <person name="Bao L."/>
            <person name="Zhang J."/>
            <person name="Li Y."/>
            <person name="Jiang C."/>
            <person name="Sun L."/>
            <person name="Wang R."/>
            <person name="Zhang Y."/>
            <person name="Zhou T."/>
            <person name="Zeng Q."/>
            <person name="Fu Q."/>
            <person name="Gao S."/>
            <person name="Li N."/>
            <person name="Koren S."/>
            <person name="Jiang Y."/>
            <person name="Zimin A."/>
            <person name="Xu P."/>
            <person name="Phillippy A.M."/>
            <person name="Geng X."/>
            <person name="Song L."/>
            <person name="Sun F."/>
            <person name="Li C."/>
            <person name="Wang X."/>
            <person name="Chen A."/>
            <person name="Jin Y."/>
            <person name="Yuan Z."/>
            <person name="Yang Y."/>
            <person name="Tan S."/>
            <person name="Peatman E."/>
            <person name="Lu J."/>
            <person name="Qin Z."/>
            <person name="Dunham R."/>
            <person name="Li Z."/>
            <person name="Sonstegard T."/>
            <person name="Feng J."/>
            <person name="Danzmann R.G."/>
            <person name="Schroeder S."/>
            <person name="Scheffler B."/>
            <person name="Duke M.V."/>
            <person name="Ballard L."/>
            <person name="Kucuktas H."/>
            <person name="Kaltenboeck L."/>
            <person name="Liu H."/>
            <person name="Armbruster J."/>
            <person name="Xie Y."/>
            <person name="Kirby M.L."/>
            <person name="Tian Y."/>
            <person name="Flanagan M.E."/>
            <person name="Mu W."/>
            <person name="Waldbieser G.C."/>
        </authorList>
    </citation>
    <scope>NUCLEOTIDE SEQUENCE [LARGE SCALE GENOMIC DNA]</scope>
    <source>
        <strain evidence="3">SDA103</strain>
    </source>
</reference>
<dbReference type="PROSITE" id="PS51886">
    <property type="entry name" value="TLDC"/>
    <property type="match status" value="1"/>
</dbReference>
<dbReference type="GO" id="GO:0006955">
    <property type="term" value="P:immune response"/>
    <property type="evidence" value="ECO:0007669"/>
    <property type="project" value="TreeGrafter"/>
</dbReference>
<proteinExistence type="inferred from homology"/>
<dbReference type="RefSeq" id="XP_053542494.1">
    <property type="nucleotide sequence ID" value="XM_053686519.1"/>
</dbReference>
<sequence>MASIVSSLSAENELKLHGLFSSRVCFHLVYKSSHHGADIGQLLDRFDKHGKYLLMVFPSTGFVRGAFMSKSLKYEKEYSDEEAFVFQLRDTYSDRFPELNCTRAITVSVGSFSISFEKHLSLTLDQDYWYCSEVFFRGICQQKVDVQLCKDVELHRVQDLGDILPNPWREVVWHDTTRENLREDFASYKMLLESLPRVKALFLGPVGSGKSSFINSLRSTMYKRIVHLPHIGTSVEGFTQKVTTYGIRTKLRGPQSALSFCDVKAIGDDDSTGLSYTDALAVIKGHVPEGYKFQRGVRVSDAVSGYIENPTLNEQIHCVLFVLDASRVTTYPSSLQSTLKKLHSTISDMGIPQLILLTHVDQVCPVVEDDVKYVYSSRALQDKMKKAAELLGLSLSYVLPVRNYVSQLTVDCNADILLLNVVMSILQAADDTLEDKHSIPVPVTPLTPKKRCDNLDGLFD</sequence>
<dbReference type="InterPro" id="IPR027417">
    <property type="entry name" value="P-loop_NTPase"/>
</dbReference>
<evidence type="ECO:0000313" key="4">
    <source>
        <dbReference type="RefSeq" id="XP_053542494.1"/>
    </source>
</evidence>
<dbReference type="Gene3D" id="3.40.50.300">
    <property type="entry name" value="P-loop containing nucleotide triphosphate hydrolases"/>
    <property type="match status" value="1"/>
</dbReference>
<organism evidence="3 4">
    <name type="scientific">Ictalurus punctatus</name>
    <name type="common">Channel catfish</name>
    <name type="synonym">Silurus punctatus</name>
    <dbReference type="NCBI Taxonomy" id="7998"/>
    <lineage>
        <taxon>Eukaryota</taxon>
        <taxon>Metazoa</taxon>
        <taxon>Chordata</taxon>
        <taxon>Craniata</taxon>
        <taxon>Vertebrata</taxon>
        <taxon>Euteleostomi</taxon>
        <taxon>Actinopterygii</taxon>
        <taxon>Neopterygii</taxon>
        <taxon>Teleostei</taxon>
        <taxon>Ostariophysi</taxon>
        <taxon>Siluriformes</taxon>
        <taxon>Ictaluridae</taxon>
        <taxon>Ictalurus</taxon>
    </lineage>
</organism>
<dbReference type="GeneID" id="108262032"/>
<evidence type="ECO:0000259" key="2">
    <source>
        <dbReference type="PROSITE" id="PS51886"/>
    </source>
</evidence>
<reference evidence="4" key="2">
    <citation type="submission" date="2025-08" db="UniProtKB">
        <authorList>
            <consortium name="RefSeq"/>
        </authorList>
    </citation>
    <scope>IDENTIFICATION</scope>
    <source>
        <tissue evidence="4">Blood</tissue>
    </source>
</reference>
<accession>A0A9F7TRD2</accession>
<feature type="domain" description="TLDc" evidence="2">
    <location>
        <begin position="3"/>
        <end position="158"/>
    </location>
</feature>
<evidence type="ECO:0000313" key="3">
    <source>
        <dbReference type="Proteomes" id="UP000221080"/>
    </source>
</evidence>
<dbReference type="Pfam" id="PF07534">
    <property type="entry name" value="TLD"/>
    <property type="match status" value="1"/>
</dbReference>
<dbReference type="PANTHER" id="PTHR14241:SF28">
    <property type="entry name" value="INTERFERON-INDUCED PROTEIN 44-LIKE"/>
    <property type="match status" value="1"/>
</dbReference>
<protein>
    <submittedName>
        <fullName evidence="4">Interferon-induced protein 44-like isoform X3</fullName>
    </submittedName>
</protein>
<dbReference type="Proteomes" id="UP000221080">
    <property type="component" value="Chromosome 2"/>
</dbReference>
<comment type="similarity">
    <text evidence="1">Belongs to the IFI44 family.</text>
</comment>
<dbReference type="OrthoDB" id="25620at2759"/>
<evidence type="ECO:0000256" key="1">
    <source>
        <dbReference type="ARBA" id="ARBA00009243"/>
    </source>
</evidence>
<name>A0A9F7TRD2_ICTPU</name>
<dbReference type="CDD" id="cd00882">
    <property type="entry name" value="Ras_like_GTPase"/>
    <property type="match status" value="1"/>
</dbReference>
<dbReference type="AlphaFoldDB" id="A0A9F7TRD2"/>
<dbReference type="InterPro" id="IPR006571">
    <property type="entry name" value="TLDc_dom"/>
</dbReference>
<dbReference type="SUPFAM" id="SSF52540">
    <property type="entry name" value="P-loop containing nucleoside triphosphate hydrolases"/>
    <property type="match status" value="1"/>
</dbReference>
<keyword evidence="3" id="KW-1185">Reference proteome</keyword>
<gene>
    <name evidence="4" type="primary">LOC108262032</name>
</gene>
<dbReference type="PANTHER" id="PTHR14241">
    <property type="entry name" value="INTERFERON-INDUCED PROTEIN 44"/>
    <property type="match status" value="1"/>
</dbReference>